<dbReference type="Proteomes" id="UP000326509">
    <property type="component" value="Unassembled WGS sequence"/>
</dbReference>
<dbReference type="OrthoDB" id="978006at2"/>
<feature type="signal peptide" evidence="1">
    <location>
        <begin position="1"/>
        <end position="20"/>
    </location>
</feature>
<evidence type="ECO:0000313" key="2">
    <source>
        <dbReference type="EMBL" id="GER58266.1"/>
    </source>
</evidence>
<evidence type="ECO:0000313" key="3">
    <source>
        <dbReference type="Proteomes" id="UP000326509"/>
    </source>
</evidence>
<gene>
    <name evidence="2" type="ORF">ULMA_03740</name>
</gene>
<organism evidence="2 3">
    <name type="scientific">Patiriisocius marinus</name>
    <dbReference type="NCBI Taxonomy" id="1397112"/>
    <lineage>
        <taxon>Bacteria</taxon>
        <taxon>Pseudomonadati</taxon>
        <taxon>Bacteroidota</taxon>
        <taxon>Flavobacteriia</taxon>
        <taxon>Flavobacteriales</taxon>
        <taxon>Flavobacteriaceae</taxon>
        <taxon>Patiriisocius</taxon>
    </lineage>
</organism>
<protein>
    <submittedName>
        <fullName evidence="2">Uncharacterized protein</fullName>
    </submittedName>
</protein>
<dbReference type="EMBL" id="BKCG01000001">
    <property type="protein sequence ID" value="GER58266.1"/>
    <property type="molecule type" value="Genomic_DNA"/>
</dbReference>
<sequence>MKKIILGLAIAVLGTTTINAQYWDKQFSSDLLMLDEYIKRNEKGISFDDTNTYIGTPYNNSEYLNGNVYKNNTLLATNVALRYNCIADEMEIKENLSASKDDARVLTKSEDIYVKIAGDIFVFVPYQGGVENGGYFEVLFEGNQIQLYKKHVKKFTKERKATSTLTSGSKAKFEDRPEYYIVTRSGKFYALPESNKRKLKVFGINKDLIKDFVDQNALDLSEEQDLIKVINFYDKADIANQ</sequence>
<dbReference type="AlphaFoldDB" id="A0A5J4IUC8"/>
<keyword evidence="1" id="KW-0732">Signal</keyword>
<reference evidence="2 3" key="1">
    <citation type="submission" date="2019-08" db="EMBL/GenBank/DDBJ databases">
        <title>Draft genome sequence of Ulvibacter marinus type strain NBRC 109484.</title>
        <authorList>
            <person name="Kawano K."/>
            <person name="Ushijima N."/>
            <person name="Kihara M."/>
            <person name="Itoh H."/>
        </authorList>
    </citation>
    <scope>NUCLEOTIDE SEQUENCE [LARGE SCALE GENOMIC DNA]</scope>
    <source>
        <strain evidence="2 3">NBRC 109484</strain>
    </source>
</reference>
<dbReference type="RefSeq" id="WP_151672353.1">
    <property type="nucleotide sequence ID" value="NZ_BKCG01000001.1"/>
</dbReference>
<accession>A0A5J4IUC8</accession>
<evidence type="ECO:0000256" key="1">
    <source>
        <dbReference type="SAM" id="SignalP"/>
    </source>
</evidence>
<proteinExistence type="predicted"/>
<keyword evidence="3" id="KW-1185">Reference proteome</keyword>
<name>A0A5J4IUC8_9FLAO</name>
<feature type="chain" id="PRO_5023840105" evidence="1">
    <location>
        <begin position="21"/>
        <end position="241"/>
    </location>
</feature>
<comment type="caution">
    <text evidence="2">The sequence shown here is derived from an EMBL/GenBank/DDBJ whole genome shotgun (WGS) entry which is preliminary data.</text>
</comment>